<dbReference type="RefSeq" id="WP_114581381.1">
    <property type="nucleotide sequence ID" value="NZ_QPMH01000004.1"/>
</dbReference>
<dbReference type="SUPFAM" id="SSF53067">
    <property type="entry name" value="Actin-like ATPase domain"/>
    <property type="match status" value="2"/>
</dbReference>
<feature type="domain" description="Ppx/GppA phosphatase N-terminal" evidence="1">
    <location>
        <begin position="48"/>
        <end position="316"/>
    </location>
</feature>
<protein>
    <submittedName>
        <fullName evidence="3">Ppx/GppA family phosphatase</fullName>
    </submittedName>
</protein>
<evidence type="ECO:0000313" key="3">
    <source>
        <dbReference type="EMBL" id="RDD62806.1"/>
    </source>
</evidence>
<dbReference type="InterPro" id="IPR043129">
    <property type="entry name" value="ATPase_NBD"/>
</dbReference>
<dbReference type="InterPro" id="IPR050273">
    <property type="entry name" value="GppA/Ppx_hydrolase"/>
</dbReference>
<dbReference type="Gene3D" id="3.30.420.150">
    <property type="entry name" value="Exopolyphosphatase. Domain 2"/>
    <property type="match status" value="1"/>
</dbReference>
<dbReference type="InterPro" id="IPR048951">
    <property type="entry name" value="Ppx_C"/>
</dbReference>
<dbReference type="Pfam" id="PF21697">
    <property type="entry name" value="Ppx_C"/>
    <property type="match status" value="1"/>
</dbReference>
<dbReference type="AlphaFoldDB" id="A0A369TIU6"/>
<dbReference type="PANTHER" id="PTHR30005">
    <property type="entry name" value="EXOPOLYPHOSPHATASE"/>
    <property type="match status" value="1"/>
</dbReference>
<dbReference type="Gene3D" id="1.10.3210.10">
    <property type="entry name" value="Hypothetical protein af1432"/>
    <property type="match status" value="1"/>
</dbReference>
<sequence length="506" mass="55318">MPPGEALRTVPHAPDAEAHGSGRIAIVDIGSNSIRLVVFDRLCRAPLPVFNERVLCGLGRGLDRTGRLNEEGLDLALRNLDRFARLARAMRVKRFDLLATAAVRDAENGPAFVAEVEQLCGAPVTVLPGMEEARLAALGVIAGNPAAEGVMGDLGGGSLELVRLRDGAMSDAVTLPLGPLRLMEVADGVREAALTEIERHLDQVSWLGDCAGEHFYPVGGAWRALARIHMEQTDYPLHVIHGYSLTRRTARDMARIVSRLSPHSLARIRGVSKRRLDTLPYAGLLLAQVLRRMQPERVTFSAFGLREGHVYDLLPRDEQEKDPLLVAAAELAESEGRFGDLGEEMFAWTAPLFDDETAEERRLRKAAGHLADIAWREHPDYRAVQALYRILRLPLLAIDHGERACLGYAAFIRYGGKADWPNAETPLQLMSARQARRAEILGLAMRLGITVSGGTRELLGRASLVWDGDRLNVRLPADGSVAPGDAMEKRLKALVKAMGAKRGDVV</sequence>
<dbReference type="SUPFAM" id="SSF109604">
    <property type="entry name" value="HD-domain/PDEase-like"/>
    <property type="match status" value="1"/>
</dbReference>
<gene>
    <name evidence="3" type="ORF">DRB17_06520</name>
</gene>
<organism evidence="3 4">
    <name type="scientific">Ferruginivarius sediminum</name>
    <dbReference type="NCBI Taxonomy" id="2661937"/>
    <lineage>
        <taxon>Bacteria</taxon>
        <taxon>Pseudomonadati</taxon>
        <taxon>Pseudomonadota</taxon>
        <taxon>Alphaproteobacteria</taxon>
        <taxon>Rhodospirillales</taxon>
        <taxon>Rhodospirillaceae</taxon>
        <taxon>Ferruginivarius</taxon>
    </lineage>
</organism>
<accession>A0A369TIU6</accession>
<dbReference type="Pfam" id="PF02541">
    <property type="entry name" value="Ppx-GppA"/>
    <property type="match status" value="1"/>
</dbReference>
<dbReference type="EMBL" id="QPMH01000004">
    <property type="protein sequence ID" value="RDD62806.1"/>
    <property type="molecule type" value="Genomic_DNA"/>
</dbReference>
<feature type="domain" description="Exopolyphosphatase C-terminal" evidence="2">
    <location>
        <begin position="324"/>
        <end position="501"/>
    </location>
</feature>
<dbReference type="Proteomes" id="UP000253941">
    <property type="component" value="Unassembled WGS sequence"/>
</dbReference>
<dbReference type="GO" id="GO:0016462">
    <property type="term" value="F:pyrophosphatase activity"/>
    <property type="evidence" value="ECO:0007669"/>
    <property type="project" value="TreeGrafter"/>
</dbReference>
<dbReference type="InterPro" id="IPR003695">
    <property type="entry name" value="Ppx_GppA_N"/>
</dbReference>
<proteinExistence type="predicted"/>
<dbReference type="PANTHER" id="PTHR30005:SF0">
    <property type="entry name" value="RETROGRADE REGULATION PROTEIN 2"/>
    <property type="match status" value="1"/>
</dbReference>
<dbReference type="Gene3D" id="3.30.420.40">
    <property type="match status" value="1"/>
</dbReference>
<evidence type="ECO:0000313" key="4">
    <source>
        <dbReference type="Proteomes" id="UP000253941"/>
    </source>
</evidence>
<evidence type="ECO:0000259" key="1">
    <source>
        <dbReference type="Pfam" id="PF02541"/>
    </source>
</evidence>
<dbReference type="CDD" id="cd24052">
    <property type="entry name" value="ASKHA_NBD_HpPPX-GppA-like"/>
    <property type="match status" value="1"/>
</dbReference>
<name>A0A369TIU6_9PROT</name>
<comment type="caution">
    <text evidence="3">The sequence shown here is derived from an EMBL/GenBank/DDBJ whole genome shotgun (WGS) entry which is preliminary data.</text>
</comment>
<evidence type="ECO:0000259" key="2">
    <source>
        <dbReference type="Pfam" id="PF21697"/>
    </source>
</evidence>
<reference evidence="3 4" key="1">
    <citation type="submission" date="2018-07" db="EMBL/GenBank/DDBJ databases">
        <title>Venubactetium sediminum gen. nov., sp. nov., isolated from a marine solar saltern.</title>
        <authorList>
            <person name="Wang S."/>
        </authorList>
    </citation>
    <scope>NUCLEOTIDE SEQUENCE [LARGE SCALE GENOMIC DNA]</scope>
    <source>
        <strain evidence="3 4">WD2A32</strain>
    </source>
</reference>
<keyword evidence="4" id="KW-1185">Reference proteome</keyword>